<reference evidence="1 2" key="1">
    <citation type="submission" date="2016-10" db="EMBL/GenBank/DDBJ databases">
        <title>The genome of Paramicrosporidium saccamoebae is the missing link in understanding Cryptomycota and Microsporidia evolution.</title>
        <authorList>
            <person name="Quandt C.A."/>
            <person name="Beaudet D."/>
            <person name="Corsaro D."/>
            <person name="Michel R."/>
            <person name="Corradi N."/>
            <person name="James T."/>
        </authorList>
    </citation>
    <scope>NUCLEOTIDE SEQUENCE [LARGE SCALE GENOMIC DNA]</scope>
    <source>
        <strain evidence="1 2">KSL3</strain>
    </source>
</reference>
<name>A0A2H9TFP8_9FUNG</name>
<dbReference type="EMBL" id="MTSL01000215">
    <property type="protein sequence ID" value="PJF16551.1"/>
    <property type="molecule type" value="Genomic_DNA"/>
</dbReference>
<keyword evidence="2" id="KW-1185">Reference proteome</keyword>
<protein>
    <submittedName>
        <fullName evidence="1">Uncharacterized protein</fullName>
    </submittedName>
</protein>
<accession>A0A2H9TFP8</accession>
<dbReference type="Proteomes" id="UP000240830">
    <property type="component" value="Unassembled WGS sequence"/>
</dbReference>
<dbReference type="AlphaFoldDB" id="A0A2H9TFP8"/>
<gene>
    <name evidence="1" type="ORF">PSACC_03637</name>
</gene>
<evidence type="ECO:0000313" key="1">
    <source>
        <dbReference type="EMBL" id="PJF16551.1"/>
    </source>
</evidence>
<comment type="caution">
    <text evidence="1">The sequence shown here is derived from an EMBL/GenBank/DDBJ whole genome shotgun (WGS) entry which is preliminary data.</text>
</comment>
<evidence type="ECO:0000313" key="2">
    <source>
        <dbReference type="Proteomes" id="UP000240830"/>
    </source>
</evidence>
<sequence>MFLRYLYDMKPTREYLPTVDELRDLPVEYVEWVHGQDANHLSTTDLIALCASRRASFDIHEWVYDSMHVKFKYSEMANEAAKVGNVVALKWIIERDPLAFPSKRYILTGLKGMHRDIELLTWVYNSGLAHLPNWESLEMLGYHLEAPEIVQELKMYQEEQRQRVRSTETQ</sequence>
<organism evidence="1 2">
    <name type="scientific">Paramicrosporidium saccamoebae</name>
    <dbReference type="NCBI Taxonomy" id="1246581"/>
    <lineage>
        <taxon>Eukaryota</taxon>
        <taxon>Fungi</taxon>
        <taxon>Fungi incertae sedis</taxon>
        <taxon>Cryptomycota</taxon>
        <taxon>Cryptomycota incertae sedis</taxon>
        <taxon>Paramicrosporidium</taxon>
    </lineage>
</organism>
<proteinExistence type="predicted"/>